<dbReference type="AlphaFoldDB" id="A0A0F9JNS4"/>
<gene>
    <name evidence="1" type="ORF">LCGC14_1735260</name>
</gene>
<evidence type="ECO:0000313" key="1">
    <source>
        <dbReference type="EMBL" id="KKM07301.1"/>
    </source>
</evidence>
<accession>A0A0F9JNS4</accession>
<name>A0A0F9JNS4_9ZZZZ</name>
<reference evidence="1" key="1">
    <citation type="journal article" date="2015" name="Nature">
        <title>Complex archaea that bridge the gap between prokaryotes and eukaryotes.</title>
        <authorList>
            <person name="Spang A."/>
            <person name="Saw J.H."/>
            <person name="Jorgensen S.L."/>
            <person name="Zaremba-Niedzwiedzka K."/>
            <person name="Martijn J."/>
            <person name="Lind A.E."/>
            <person name="van Eijk R."/>
            <person name="Schleper C."/>
            <person name="Guy L."/>
            <person name="Ettema T.J."/>
        </authorList>
    </citation>
    <scope>NUCLEOTIDE SEQUENCE</scope>
</reference>
<dbReference type="EMBL" id="LAZR01015805">
    <property type="protein sequence ID" value="KKM07301.1"/>
    <property type="molecule type" value="Genomic_DNA"/>
</dbReference>
<organism evidence="1">
    <name type="scientific">marine sediment metagenome</name>
    <dbReference type="NCBI Taxonomy" id="412755"/>
    <lineage>
        <taxon>unclassified sequences</taxon>
        <taxon>metagenomes</taxon>
        <taxon>ecological metagenomes</taxon>
    </lineage>
</organism>
<feature type="non-terminal residue" evidence="1">
    <location>
        <position position="88"/>
    </location>
</feature>
<comment type="caution">
    <text evidence="1">The sequence shown here is derived from an EMBL/GenBank/DDBJ whole genome shotgun (WGS) entry which is preliminary data.</text>
</comment>
<sequence>MQDQKRQGDIFFTRTELPDHAQQLTRKPGQRIAVALGEVTGHAHAVWNGDVVAFAEPGEVEIAWLSVPDAAIADVVHEEHGTIRLDPG</sequence>
<protein>
    <submittedName>
        <fullName evidence="1">Uncharacterized protein</fullName>
    </submittedName>
</protein>
<proteinExistence type="predicted"/>